<dbReference type="CDD" id="cd09020">
    <property type="entry name" value="D-hex-6-P-epi_like"/>
    <property type="match status" value="1"/>
</dbReference>
<dbReference type="PROSITE" id="PS00107">
    <property type="entry name" value="PROTEIN_KINASE_ATP"/>
    <property type="match status" value="1"/>
</dbReference>
<sequence length="854" mass="95424">MEPSGVSNEKRPTVDLIKDKNGTDQILLQNPKGASVKISLHGGQVISWKTDKGDELLFTSAKANSKPPHPVRGGIPICFPQFGTRGSLEQHGFARNKMWLVEENPPALPSFDSTNKAYIDLVLKPSDEDTTRIWPHCFEFHLRVSLALDGNLTLISRVRNINSKPFSFSIAYHTYFSISDISEVRVEGLETLDYLDNLFEKERFTEQGDTLTFESEIDRVYLNSRDVVAVFDHEKKRTFLIKKEGLPDVVVWNPWDKKAKALTDLGDEEYKHMLCVDGAAIEKPINLKPDCLTMLETKRKGLDRAKMVPSSSSSSQRTSNGSLEGFSMFLLSLSDHLRSRSRSFTRQTRVTRVSNHHAPNTLAQLERDHSPLQNWTGVTCNRNESRIIALRLPAIGLNGQIPPNTISRLSALRVLSLRSNRLSGPFPMGLAGLKDLGFLYLEDNDFSGPLPLDFSVWKKLVSVDLSNNRFNGTVPVSLSGLKRLQSLNLANNSLSGVVPDELSGLSSLKVIDLSNNNLHGPLPSWLLRFPPSSYQGIGDDVTHFQPPPEPPTRKKPKGVTKTVFLLIVISVSIVLLAVLAFVFALCYLRRKLRIVKDHKLQKKGGMSPEKFDSRMEEANNRLSFFEGCSYSFDLEDLLRASAEILGKGTFGTTYKAVLEDATSVAVKRLKDFAAGKRDFEQQMEIIGGIKHENVVELKAYYYSKDEKLMVYDYFSSGSVASLLHGNRGENRVPLDWETRMRIAIGAAKGIARIHKENNGKLVHGNIKSSNIFLNSEREGCVSDLGLTAVMSALAPPISRQAGYRAPEVTDTRKSSQLSDVYSFGVVLLELLTGKSPFTLPQEMRLYIWFDGYIR</sequence>
<dbReference type="AlphaFoldDB" id="A0A8X7TM85"/>
<evidence type="ECO:0000313" key="20">
    <source>
        <dbReference type="EMBL" id="KAG2245226.1"/>
    </source>
</evidence>
<dbReference type="SUPFAM" id="SSF52058">
    <property type="entry name" value="L domain-like"/>
    <property type="match status" value="1"/>
</dbReference>
<feature type="region of interest" description="Disordered" evidence="17">
    <location>
        <begin position="344"/>
        <end position="363"/>
    </location>
</feature>
<evidence type="ECO:0000256" key="16">
    <source>
        <dbReference type="PROSITE-ProRule" id="PRU10141"/>
    </source>
</evidence>
<evidence type="ECO:0000256" key="17">
    <source>
        <dbReference type="SAM" id="MobiDB-lite"/>
    </source>
</evidence>
<dbReference type="GO" id="GO:0004672">
    <property type="term" value="F:protein kinase activity"/>
    <property type="evidence" value="ECO:0007669"/>
    <property type="project" value="InterPro"/>
</dbReference>
<dbReference type="SUPFAM" id="SSF74650">
    <property type="entry name" value="Galactose mutarotase-like"/>
    <property type="match status" value="1"/>
</dbReference>
<evidence type="ECO:0000256" key="6">
    <source>
        <dbReference type="ARBA" id="ARBA00022614"/>
    </source>
</evidence>
<evidence type="ECO:0000256" key="15">
    <source>
        <dbReference type="ARBA" id="ARBA00023180"/>
    </source>
</evidence>
<dbReference type="Gene3D" id="1.10.510.10">
    <property type="entry name" value="Transferase(Phosphotransferase) domain 1"/>
    <property type="match status" value="1"/>
</dbReference>
<dbReference type="FunFam" id="3.80.10.10:FF:000470">
    <property type="entry name" value="LRR receptor-like serine/threonine-protein kinase RPK2"/>
    <property type="match status" value="1"/>
</dbReference>
<gene>
    <name evidence="20" type="ORF">Bca52824_092937</name>
</gene>
<reference evidence="20 21" key="1">
    <citation type="submission" date="2020-02" db="EMBL/GenBank/DDBJ databases">
        <authorList>
            <person name="Ma Q."/>
            <person name="Huang Y."/>
            <person name="Song X."/>
            <person name="Pei D."/>
        </authorList>
    </citation>
    <scope>NUCLEOTIDE SEQUENCE [LARGE SCALE GENOMIC DNA]</scope>
    <source>
        <strain evidence="20">Sxm20200214</strain>
        <tissue evidence="20">Leaf</tissue>
    </source>
</reference>
<dbReference type="PANTHER" id="PTHR48010:SF6">
    <property type="entry name" value="OS01G0223600 PROTEIN"/>
    <property type="match status" value="1"/>
</dbReference>
<dbReference type="GO" id="GO:0047938">
    <property type="term" value="F:glucose-6-phosphate 1-epimerase activity"/>
    <property type="evidence" value="ECO:0007669"/>
    <property type="project" value="UniProtKB-EC"/>
</dbReference>
<comment type="similarity">
    <text evidence="3">Belongs to the glucose-6-phosphate 1-epimerase family.</text>
</comment>
<dbReference type="GO" id="GO:0005524">
    <property type="term" value="F:ATP binding"/>
    <property type="evidence" value="ECO:0007669"/>
    <property type="project" value="UniProtKB-UniRule"/>
</dbReference>
<dbReference type="EMBL" id="JAAMPC010000030">
    <property type="protein sequence ID" value="KAG2245226.1"/>
    <property type="molecule type" value="Genomic_DNA"/>
</dbReference>
<dbReference type="InterPro" id="IPR017441">
    <property type="entry name" value="Protein_kinase_ATP_BS"/>
</dbReference>
<evidence type="ECO:0000256" key="5">
    <source>
        <dbReference type="ARBA" id="ARBA00022475"/>
    </source>
</evidence>
<evidence type="ECO:0000313" key="21">
    <source>
        <dbReference type="Proteomes" id="UP000886595"/>
    </source>
</evidence>
<dbReference type="InterPro" id="IPR011013">
    <property type="entry name" value="Gal_mutarotase_sf_dom"/>
</dbReference>
<feature type="binding site" evidence="16">
    <location>
        <position position="676"/>
    </location>
    <ligand>
        <name>ATP</name>
        <dbReference type="ChEBI" id="CHEBI:30616"/>
    </ligand>
</feature>
<feature type="compositionally biased region" description="Low complexity" evidence="17">
    <location>
        <begin position="344"/>
        <end position="353"/>
    </location>
</feature>
<dbReference type="InterPro" id="IPR025532">
    <property type="entry name" value="G6P_1-epimerase"/>
</dbReference>
<dbReference type="InterPro" id="IPR050994">
    <property type="entry name" value="At_inactive_RLKs"/>
</dbReference>
<accession>A0A8X7TM85</accession>
<keyword evidence="7 18" id="KW-0812">Transmembrane</keyword>
<comment type="catalytic activity">
    <reaction evidence="1">
        <text>alpha-D-glucose 6-phosphate = beta-D-glucose 6-phosphate</text>
        <dbReference type="Rhea" id="RHEA:16249"/>
        <dbReference type="ChEBI" id="CHEBI:58225"/>
        <dbReference type="ChEBI" id="CHEBI:58247"/>
        <dbReference type="EC" id="5.1.3.15"/>
    </reaction>
</comment>
<name>A0A8X7TM85_BRACI</name>
<keyword evidence="15" id="KW-0325">Glycoprotein</keyword>
<dbReference type="InterPro" id="IPR001611">
    <property type="entry name" value="Leu-rich_rpt"/>
</dbReference>
<organism evidence="20 21">
    <name type="scientific">Brassica carinata</name>
    <name type="common">Ethiopian mustard</name>
    <name type="synonym">Abyssinian cabbage</name>
    <dbReference type="NCBI Taxonomy" id="52824"/>
    <lineage>
        <taxon>Eukaryota</taxon>
        <taxon>Viridiplantae</taxon>
        <taxon>Streptophyta</taxon>
        <taxon>Embryophyta</taxon>
        <taxon>Tracheophyta</taxon>
        <taxon>Spermatophyta</taxon>
        <taxon>Magnoliopsida</taxon>
        <taxon>eudicotyledons</taxon>
        <taxon>Gunneridae</taxon>
        <taxon>Pentapetalae</taxon>
        <taxon>rosids</taxon>
        <taxon>malvids</taxon>
        <taxon>Brassicales</taxon>
        <taxon>Brassicaceae</taxon>
        <taxon>Brassiceae</taxon>
        <taxon>Brassica</taxon>
    </lineage>
</organism>
<evidence type="ECO:0000256" key="11">
    <source>
        <dbReference type="ARBA" id="ARBA00022840"/>
    </source>
</evidence>
<evidence type="ECO:0000256" key="2">
    <source>
        <dbReference type="ARBA" id="ARBA00004251"/>
    </source>
</evidence>
<keyword evidence="6" id="KW-0433">Leucine-rich repeat</keyword>
<evidence type="ECO:0000256" key="10">
    <source>
        <dbReference type="ARBA" id="ARBA00022741"/>
    </source>
</evidence>
<dbReference type="Gene3D" id="2.70.98.10">
    <property type="match status" value="1"/>
</dbReference>
<protein>
    <recommendedName>
        <fullName evidence="4">glucose-6-phosphate 1-epimerase</fullName>
        <ecNumber evidence="4">5.1.3.15</ecNumber>
    </recommendedName>
</protein>
<keyword evidence="12 18" id="KW-1133">Transmembrane helix</keyword>
<keyword evidence="14" id="KW-0675">Receptor</keyword>
<dbReference type="GO" id="GO:0030246">
    <property type="term" value="F:carbohydrate binding"/>
    <property type="evidence" value="ECO:0007669"/>
    <property type="project" value="InterPro"/>
</dbReference>
<proteinExistence type="inferred from homology"/>
<feature type="domain" description="Protein kinase" evidence="19">
    <location>
        <begin position="639"/>
        <end position="854"/>
    </location>
</feature>
<dbReference type="PROSITE" id="PS50011">
    <property type="entry name" value="PROTEIN_KINASE_DOM"/>
    <property type="match status" value="1"/>
</dbReference>
<dbReference type="GO" id="GO:0005886">
    <property type="term" value="C:plasma membrane"/>
    <property type="evidence" value="ECO:0007669"/>
    <property type="project" value="UniProtKB-SubCell"/>
</dbReference>
<evidence type="ECO:0000259" key="19">
    <source>
        <dbReference type="PROSITE" id="PS50011"/>
    </source>
</evidence>
<keyword evidence="5" id="KW-1003">Cell membrane</keyword>
<evidence type="ECO:0000256" key="14">
    <source>
        <dbReference type="ARBA" id="ARBA00023170"/>
    </source>
</evidence>
<keyword evidence="21" id="KW-1185">Reference proteome</keyword>
<evidence type="ECO:0000256" key="7">
    <source>
        <dbReference type="ARBA" id="ARBA00022692"/>
    </source>
</evidence>
<dbReference type="Proteomes" id="UP000886595">
    <property type="component" value="Unassembled WGS sequence"/>
</dbReference>
<comment type="caution">
    <text evidence="20">The sequence shown here is derived from an EMBL/GenBank/DDBJ whole genome shotgun (WGS) entry which is preliminary data.</text>
</comment>
<evidence type="ECO:0000256" key="1">
    <source>
        <dbReference type="ARBA" id="ARBA00001096"/>
    </source>
</evidence>
<dbReference type="InterPro" id="IPR014718">
    <property type="entry name" value="GH-type_carb-bd"/>
</dbReference>
<dbReference type="InterPro" id="IPR011009">
    <property type="entry name" value="Kinase-like_dom_sf"/>
</dbReference>
<dbReference type="PANTHER" id="PTHR48010">
    <property type="entry name" value="OS05G0588300 PROTEIN"/>
    <property type="match status" value="1"/>
</dbReference>
<dbReference type="Pfam" id="PF01263">
    <property type="entry name" value="Aldose_epim"/>
    <property type="match status" value="1"/>
</dbReference>
<dbReference type="GO" id="GO:0051606">
    <property type="term" value="P:detection of stimulus"/>
    <property type="evidence" value="ECO:0007669"/>
    <property type="project" value="UniProtKB-ARBA"/>
</dbReference>
<evidence type="ECO:0000256" key="12">
    <source>
        <dbReference type="ARBA" id="ARBA00022989"/>
    </source>
</evidence>
<dbReference type="PRINTS" id="PR00019">
    <property type="entry name" value="LEURICHRPT"/>
</dbReference>
<evidence type="ECO:0000256" key="13">
    <source>
        <dbReference type="ARBA" id="ARBA00023136"/>
    </source>
</evidence>
<dbReference type="InterPro" id="IPR008183">
    <property type="entry name" value="Aldose_1/G6P_1-epimerase"/>
</dbReference>
<dbReference type="SUPFAM" id="SSF56112">
    <property type="entry name" value="Protein kinase-like (PK-like)"/>
    <property type="match status" value="1"/>
</dbReference>
<dbReference type="EC" id="5.1.3.15" evidence="4"/>
<keyword evidence="9" id="KW-0677">Repeat</keyword>
<feature type="transmembrane region" description="Helical" evidence="18">
    <location>
        <begin position="563"/>
        <end position="588"/>
    </location>
</feature>
<comment type="subcellular location">
    <subcellularLocation>
        <location evidence="2">Cell membrane</location>
        <topology evidence="2">Single-pass type I membrane protein</topology>
    </subcellularLocation>
</comment>
<evidence type="ECO:0000256" key="18">
    <source>
        <dbReference type="SAM" id="Phobius"/>
    </source>
</evidence>
<keyword evidence="10 16" id="KW-0547">Nucleotide-binding</keyword>
<dbReference type="Gene3D" id="3.80.10.10">
    <property type="entry name" value="Ribonuclease Inhibitor"/>
    <property type="match status" value="2"/>
</dbReference>
<dbReference type="FunFam" id="3.30.200.20:FF:000307">
    <property type="entry name" value="pollen receptor-like kinase 1"/>
    <property type="match status" value="1"/>
</dbReference>
<keyword evidence="13 18" id="KW-0472">Membrane</keyword>
<dbReference type="Gene3D" id="3.30.200.20">
    <property type="entry name" value="Phosphorylase Kinase, domain 1"/>
    <property type="match status" value="1"/>
</dbReference>
<evidence type="ECO:0000256" key="8">
    <source>
        <dbReference type="ARBA" id="ARBA00022729"/>
    </source>
</evidence>
<evidence type="ECO:0000256" key="4">
    <source>
        <dbReference type="ARBA" id="ARBA00012083"/>
    </source>
</evidence>
<dbReference type="InterPro" id="IPR000719">
    <property type="entry name" value="Prot_kinase_dom"/>
</dbReference>
<dbReference type="GO" id="GO:0005975">
    <property type="term" value="P:carbohydrate metabolic process"/>
    <property type="evidence" value="ECO:0007669"/>
    <property type="project" value="InterPro"/>
</dbReference>
<dbReference type="OrthoDB" id="676979at2759"/>
<dbReference type="InterPro" id="IPR001245">
    <property type="entry name" value="Ser-Thr/Tyr_kinase_cat_dom"/>
</dbReference>
<evidence type="ECO:0000256" key="9">
    <source>
        <dbReference type="ARBA" id="ARBA00022737"/>
    </source>
</evidence>
<keyword evidence="11 16" id="KW-0067">ATP-binding</keyword>
<dbReference type="Pfam" id="PF00560">
    <property type="entry name" value="LRR_1"/>
    <property type="match status" value="1"/>
</dbReference>
<dbReference type="Pfam" id="PF13855">
    <property type="entry name" value="LRR_8"/>
    <property type="match status" value="1"/>
</dbReference>
<evidence type="ECO:0000256" key="3">
    <source>
        <dbReference type="ARBA" id="ARBA00005866"/>
    </source>
</evidence>
<dbReference type="InterPro" id="IPR032675">
    <property type="entry name" value="LRR_dom_sf"/>
</dbReference>
<dbReference type="Pfam" id="PF07714">
    <property type="entry name" value="PK_Tyr_Ser-Thr"/>
    <property type="match status" value="1"/>
</dbReference>
<keyword evidence="8" id="KW-0732">Signal</keyword>